<dbReference type="PRINTS" id="PR00606">
    <property type="entry name" value="CYTCHROMECID"/>
</dbReference>
<dbReference type="InterPro" id="IPR009056">
    <property type="entry name" value="Cyt_c-like_dom"/>
</dbReference>
<protein>
    <recommendedName>
        <fullName evidence="8">Cytochrome c domain-containing protein</fullName>
    </recommendedName>
</protein>
<keyword evidence="7" id="KW-0732">Signal</keyword>
<keyword evidence="1" id="KW-0813">Transport</keyword>
<organism evidence="9 10">
    <name type="scientific">Cupriavidus numazuensis</name>
    <dbReference type="NCBI Taxonomy" id="221992"/>
    <lineage>
        <taxon>Bacteria</taxon>
        <taxon>Pseudomonadati</taxon>
        <taxon>Pseudomonadota</taxon>
        <taxon>Betaproteobacteria</taxon>
        <taxon>Burkholderiales</taxon>
        <taxon>Burkholderiaceae</taxon>
        <taxon>Cupriavidus</taxon>
    </lineage>
</organism>
<keyword evidence="5 6" id="KW-0408">Iron</keyword>
<sequence>MQSIRIAIVAAACVLLSAAAHASPELATSKACMACHSVDKKLVGPAFKDVAAKYKGSKDAATQLSGSILKGSSGKWGPVPMPANRVTEAEADTLAKWVLTL</sequence>
<accession>A0ABM8TCP4</accession>
<dbReference type="RefSeq" id="WP_211952152.1">
    <property type="nucleotide sequence ID" value="NZ_CAJPVI010000004.1"/>
</dbReference>
<dbReference type="InterPro" id="IPR002324">
    <property type="entry name" value="Cyt_c_ID"/>
</dbReference>
<proteinExistence type="predicted"/>
<dbReference type="Pfam" id="PF00034">
    <property type="entry name" value="Cytochrom_C"/>
    <property type="match status" value="1"/>
</dbReference>
<dbReference type="Proteomes" id="UP000672657">
    <property type="component" value="Unassembled WGS sequence"/>
</dbReference>
<dbReference type="SUPFAM" id="SSF46626">
    <property type="entry name" value="Cytochrome c"/>
    <property type="match status" value="1"/>
</dbReference>
<evidence type="ECO:0000259" key="8">
    <source>
        <dbReference type="PROSITE" id="PS51007"/>
    </source>
</evidence>
<keyword evidence="10" id="KW-1185">Reference proteome</keyword>
<dbReference type="Gene3D" id="1.10.760.10">
    <property type="entry name" value="Cytochrome c-like domain"/>
    <property type="match status" value="1"/>
</dbReference>
<feature type="domain" description="Cytochrome c" evidence="8">
    <location>
        <begin position="18"/>
        <end position="101"/>
    </location>
</feature>
<keyword evidence="3 6" id="KW-0479">Metal-binding</keyword>
<keyword evidence="2 6" id="KW-0349">Heme</keyword>
<evidence type="ECO:0000256" key="7">
    <source>
        <dbReference type="SAM" id="SignalP"/>
    </source>
</evidence>
<name>A0ABM8TCP4_9BURK</name>
<evidence type="ECO:0000256" key="5">
    <source>
        <dbReference type="ARBA" id="ARBA00023004"/>
    </source>
</evidence>
<evidence type="ECO:0000313" key="9">
    <source>
        <dbReference type="EMBL" id="CAG2134308.1"/>
    </source>
</evidence>
<feature type="signal peptide" evidence="7">
    <location>
        <begin position="1"/>
        <end position="22"/>
    </location>
</feature>
<dbReference type="InterPro" id="IPR036909">
    <property type="entry name" value="Cyt_c-like_dom_sf"/>
</dbReference>
<evidence type="ECO:0000256" key="4">
    <source>
        <dbReference type="ARBA" id="ARBA00022982"/>
    </source>
</evidence>
<keyword evidence="4" id="KW-0249">Electron transport</keyword>
<gene>
    <name evidence="9" type="ORF">LMG26411_00944</name>
</gene>
<evidence type="ECO:0000256" key="1">
    <source>
        <dbReference type="ARBA" id="ARBA00022448"/>
    </source>
</evidence>
<evidence type="ECO:0000313" key="10">
    <source>
        <dbReference type="Proteomes" id="UP000672657"/>
    </source>
</evidence>
<evidence type="ECO:0000256" key="6">
    <source>
        <dbReference type="PROSITE-ProRule" id="PRU00433"/>
    </source>
</evidence>
<comment type="caution">
    <text evidence="9">The sequence shown here is derived from an EMBL/GenBank/DDBJ whole genome shotgun (WGS) entry which is preliminary data.</text>
</comment>
<evidence type="ECO:0000256" key="2">
    <source>
        <dbReference type="ARBA" id="ARBA00022617"/>
    </source>
</evidence>
<evidence type="ECO:0000256" key="3">
    <source>
        <dbReference type="ARBA" id="ARBA00022723"/>
    </source>
</evidence>
<reference evidence="9 10" key="1">
    <citation type="submission" date="2021-03" db="EMBL/GenBank/DDBJ databases">
        <authorList>
            <person name="Peeters C."/>
        </authorList>
    </citation>
    <scope>NUCLEOTIDE SEQUENCE [LARGE SCALE GENOMIC DNA]</scope>
    <source>
        <strain evidence="9 10">LMG 26411</strain>
    </source>
</reference>
<feature type="chain" id="PRO_5046372768" description="Cytochrome c domain-containing protein" evidence="7">
    <location>
        <begin position="23"/>
        <end position="101"/>
    </location>
</feature>
<dbReference type="PROSITE" id="PS51007">
    <property type="entry name" value="CYTC"/>
    <property type="match status" value="1"/>
</dbReference>
<dbReference type="EMBL" id="CAJPVI010000004">
    <property type="protein sequence ID" value="CAG2134308.1"/>
    <property type="molecule type" value="Genomic_DNA"/>
</dbReference>